<evidence type="ECO:0000313" key="2">
    <source>
        <dbReference type="EMBL" id="TCJ99142.1"/>
    </source>
</evidence>
<dbReference type="Gene3D" id="1.10.260.40">
    <property type="entry name" value="lambda repressor-like DNA-binding domains"/>
    <property type="match status" value="1"/>
</dbReference>
<dbReference type="Pfam" id="PF17765">
    <property type="entry name" value="MLTR_LBD"/>
    <property type="match status" value="1"/>
</dbReference>
<dbReference type="PANTHER" id="PTHR35010">
    <property type="entry name" value="BLL4672 PROTEIN-RELATED"/>
    <property type="match status" value="1"/>
</dbReference>
<dbReference type="SUPFAM" id="SSF47413">
    <property type="entry name" value="lambda repressor-like DNA-binding domains"/>
    <property type="match status" value="1"/>
</dbReference>
<dbReference type="Proteomes" id="UP000294856">
    <property type="component" value="Unassembled WGS sequence"/>
</dbReference>
<evidence type="ECO:0000259" key="1">
    <source>
        <dbReference type="PROSITE" id="PS50943"/>
    </source>
</evidence>
<dbReference type="PANTHER" id="PTHR35010:SF4">
    <property type="entry name" value="BLL5781 PROTEIN"/>
    <property type="match status" value="1"/>
</dbReference>
<accession>A0A4R1FZ78</accession>
<organism evidence="2 3">
    <name type="scientific">Nocardia alba</name>
    <dbReference type="NCBI Taxonomy" id="225051"/>
    <lineage>
        <taxon>Bacteria</taxon>
        <taxon>Bacillati</taxon>
        <taxon>Actinomycetota</taxon>
        <taxon>Actinomycetes</taxon>
        <taxon>Mycobacteriales</taxon>
        <taxon>Nocardiaceae</taxon>
        <taxon>Nocardia</taxon>
    </lineage>
</organism>
<feature type="domain" description="HTH cro/C1-type" evidence="1">
    <location>
        <begin position="9"/>
        <end position="63"/>
    </location>
</feature>
<evidence type="ECO:0000313" key="3">
    <source>
        <dbReference type="Proteomes" id="UP000294856"/>
    </source>
</evidence>
<protein>
    <submittedName>
        <fullName evidence="2">Transcriptional regulator with XRE-family HTH domain</fullName>
    </submittedName>
</protein>
<dbReference type="EMBL" id="SMFR01000001">
    <property type="protein sequence ID" value="TCJ99142.1"/>
    <property type="molecule type" value="Genomic_DNA"/>
</dbReference>
<dbReference type="InterPro" id="IPR001387">
    <property type="entry name" value="Cro/C1-type_HTH"/>
</dbReference>
<dbReference type="CDD" id="cd00093">
    <property type="entry name" value="HTH_XRE"/>
    <property type="match status" value="1"/>
</dbReference>
<reference evidence="2 3" key="1">
    <citation type="submission" date="2019-03" db="EMBL/GenBank/DDBJ databases">
        <title>Genomic Encyclopedia of Type Strains, Phase IV (KMG-IV): sequencing the most valuable type-strain genomes for metagenomic binning, comparative biology and taxonomic classification.</title>
        <authorList>
            <person name="Goeker M."/>
        </authorList>
    </citation>
    <scope>NUCLEOTIDE SEQUENCE [LARGE SCALE GENOMIC DNA]</scope>
    <source>
        <strain evidence="2 3">DSM 44684</strain>
    </source>
</reference>
<dbReference type="RefSeq" id="WP_067448830.1">
    <property type="nucleotide sequence ID" value="NZ_SMFR01000001.1"/>
</dbReference>
<gene>
    <name evidence="2" type="ORF">DFR71_0114</name>
</gene>
<dbReference type="AlphaFoldDB" id="A0A4R1FZ78"/>
<dbReference type="OrthoDB" id="2959414at2"/>
<name>A0A4R1FZ78_9NOCA</name>
<dbReference type="InterPro" id="IPR010982">
    <property type="entry name" value="Lambda_DNA-bd_dom_sf"/>
</dbReference>
<sequence>MQASVGQLLRDWRQRRSLTQSALADRASVSTRHLSYIETGRSRPTSAMIVHLCDHLAVPLRERNQVLLSAGFAPAYPEHSLGDPPMMEANAALEALLAAQSPCPALVIDRQWDLVTANAAAFALLDGVDADVLEPPVNVVRLTLHERGLARRIVNFDEWRAQLAARLRREFDISADPEVRQLLDEATSGLRDTPAAAALVVPLRLLRPDGQTLSFISTTTVFGTPREVTLSELAIETFYPADDATRALLGSR</sequence>
<dbReference type="STRING" id="1210063.GCA_001612665_02132"/>
<dbReference type="Pfam" id="PF13560">
    <property type="entry name" value="HTH_31"/>
    <property type="match status" value="1"/>
</dbReference>
<proteinExistence type="predicted"/>
<dbReference type="GO" id="GO:0003677">
    <property type="term" value="F:DNA binding"/>
    <property type="evidence" value="ECO:0007669"/>
    <property type="project" value="InterPro"/>
</dbReference>
<dbReference type="PROSITE" id="PS50943">
    <property type="entry name" value="HTH_CROC1"/>
    <property type="match status" value="1"/>
</dbReference>
<keyword evidence="3" id="KW-1185">Reference proteome</keyword>
<dbReference type="SMART" id="SM00530">
    <property type="entry name" value="HTH_XRE"/>
    <property type="match status" value="1"/>
</dbReference>
<dbReference type="Gene3D" id="3.30.450.180">
    <property type="match status" value="1"/>
</dbReference>
<dbReference type="InterPro" id="IPR041413">
    <property type="entry name" value="MLTR_LBD"/>
</dbReference>
<comment type="caution">
    <text evidence="2">The sequence shown here is derived from an EMBL/GenBank/DDBJ whole genome shotgun (WGS) entry which is preliminary data.</text>
</comment>